<reference evidence="5 6" key="1">
    <citation type="journal article" date="2020" name="Cell">
        <title>Large-Scale Comparative Analyses of Tick Genomes Elucidate Their Genetic Diversity and Vector Capacities.</title>
        <authorList>
            <consortium name="Tick Genome and Microbiome Consortium (TIGMIC)"/>
            <person name="Jia N."/>
            <person name="Wang J."/>
            <person name="Shi W."/>
            <person name="Du L."/>
            <person name="Sun Y."/>
            <person name="Zhan W."/>
            <person name="Jiang J.F."/>
            <person name="Wang Q."/>
            <person name="Zhang B."/>
            <person name="Ji P."/>
            <person name="Bell-Sakyi L."/>
            <person name="Cui X.M."/>
            <person name="Yuan T.T."/>
            <person name="Jiang B.G."/>
            <person name="Yang W.F."/>
            <person name="Lam T.T."/>
            <person name="Chang Q.C."/>
            <person name="Ding S.J."/>
            <person name="Wang X.J."/>
            <person name="Zhu J.G."/>
            <person name="Ruan X.D."/>
            <person name="Zhao L."/>
            <person name="Wei J.T."/>
            <person name="Ye R.Z."/>
            <person name="Que T.C."/>
            <person name="Du C.H."/>
            <person name="Zhou Y.H."/>
            <person name="Cheng J.X."/>
            <person name="Dai P.F."/>
            <person name="Guo W.B."/>
            <person name="Han X.H."/>
            <person name="Huang E.J."/>
            <person name="Li L.F."/>
            <person name="Wei W."/>
            <person name="Gao Y.C."/>
            <person name="Liu J.Z."/>
            <person name="Shao H.Z."/>
            <person name="Wang X."/>
            <person name="Wang C.C."/>
            <person name="Yang T.C."/>
            <person name="Huo Q.B."/>
            <person name="Li W."/>
            <person name="Chen H.Y."/>
            <person name="Chen S.E."/>
            <person name="Zhou L.G."/>
            <person name="Ni X.B."/>
            <person name="Tian J.H."/>
            <person name="Sheng Y."/>
            <person name="Liu T."/>
            <person name="Pan Y.S."/>
            <person name="Xia L.Y."/>
            <person name="Li J."/>
            <person name="Zhao F."/>
            <person name="Cao W.C."/>
        </authorList>
    </citation>
    <scope>NUCLEOTIDE SEQUENCE [LARGE SCALE GENOMIC DNA]</scope>
    <source>
        <strain evidence="5">HaeL-2018</strain>
    </source>
</reference>
<dbReference type="InterPro" id="IPR012677">
    <property type="entry name" value="Nucleotide-bd_a/b_plait_sf"/>
</dbReference>
<feature type="region of interest" description="Disordered" evidence="3">
    <location>
        <begin position="168"/>
        <end position="215"/>
    </location>
</feature>
<evidence type="ECO:0000313" key="6">
    <source>
        <dbReference type="Proteomes" id="UP000821853"/>
    </source>
</evidence>
<dbReference type="Gene3D" id="3.30.70.330">
    <property type="match status" value="2"/>
</dbReference>
<feature type="domain" description="RRM" evidence="4">
    <location>
        <begin position="106"/>
        <end position="185"/>
    </location>
</feature>
<evidence type="ECO:0000256" key="3">
    <source>
        <dbReference type="SAM" id="MobiDB-lite"/>
    </source>
</evidence>
<dbReference type="InterPro" id="IPR035979">
    <property type="entry name" value="RBD_domain_sf"/>
</dbReference>
<feature type="compositionally biased region" description="Basic and acidic residues" evidence="3">
    <location>
        <begin position="22"/>
        <end position="32"/>
    </location>
</feature>
<accession>A0A9J6FES8</accession>
<feature type="domain" description="RRM" evidence="4">
    <location>
        <begin position="1"/>
        <end position="98"/>
    </location>
</feature>
<dbReference type="InterPro" id="IPR000504">
    <property type="entry name" value="RRM_dom"/>
</dbReference>
<dbReference type="GO" id="GO:0003723">
    <property type="term" value="F:RNA binding"/>
    <property type="evidence" value="ECO:0007669"/>
    <property type="project" value="UniProtKB-UniRule"/>
</dbReference>
<dbReference type="AlphaFoldDB" id="A0A9J6FES8"/>
<keyword evidence="1 2" id="KW-0694">RNA-binding</keyword>
<dbReference type="VEuPathDB" id="VectorBase:HLOH_061721"/>
<dbReference type="OMA" id="EFCNISA"/>
<feature type="region of interest" description="Disordered" evidence="3">
    <location>
        <begin position="1"/>
        <end position="32"/>
    </location>
</feature>
<evidence type="ECO:0000259" key="4">
    <source>
        <dbReference type="PROSITE" id="PS50102"/>
    </source>
</evidence>
<comment type="caution">
    <text evidence="5">The sequence shown here is derived from an EMBL/GenBank/DDBJ whole genome shotgun (WGS) entry which is preliminary data.</text>
</comment>
<sequence>MRIAEVAPDSKDPKSTGPPLQEEVKHDNEGNEGKTNLIINYLPQCLTDEEFCNISATGQSYGFSFIDYRGAGDAARAIESLNGLQVLNKSVQVSHARPGGETVKRAMLYIPGIPKFCAHDQAEECFANVGKILQFRIINDKSSASTEVAFVLYDFRQNAEAAMAKLTGNARPGATKPLVNQYAQPKTPRKDSAGSGVSRQVASAPNGATGGGYQH</sequence>
<evidence type="ECO:0000256" key="2">
    <source>
        <dbReference type="PROSITE-ProRule" id="PRU00176"/>
    </source>
</evidence>
<dbReference type="SUPFAM" id="SSF54928">
    <property type="entry name" value="RNA-binding domain, RBD"/>
    <property type="match status" value="1"/>
</dbReference>
<name>A0A9J6FES8_HAELO</name>
<protein>
    <recommendedName>
        <fullName evidence="4">RRM domain-containing protein</fullName>
    </recommendedName>
</protein>
<dbReference type="PROSITE" id="PS50102">
    <property type="entry name" value="RRM"/>
    <property type="match status" value="2"/>
</dbReference>
<evidence type="ECO:0000313" key="5">
    <source>
        <dbReference type="EMBL" id="KAH9360692.1"/>
    </source>
</evidence>
<organism evidence="5 6">
    <name type="scientific">Haemaphysalis longicornis</name>
    <name type="common">Bush tick</name>
    <dbReference type="NCBI Taxonomy" id="44386"/>
    <lineage>
        <taxon>Eukaryota</taxon>
        <taxon>Metazoa</taxon>
        <taxon>Ecdysozoa</taxon>
        <taxon>Arthropoda</taxon>
        <taxon>Chelicerata</taxon>
        <taxon>Arachnida</taxon>
        <taxon>Acari</taxon>
        <taxon>Parasitiformes</taxon>
        <taxon>Ixodida</taxon>
        <taxon>Ixodoidea</taxon>
        <taxon>Ixodidae</taxon>
        <taxon>Haemaphysalinae</taxon>
        <taxon>Haemaphysalis</taxon>
    </lineage>
</organism>
<evidence type="ECO:0000256" key="1">
    <source>
        <dbReference type="ARBA" id="ARBA00022884"/>
    </source>
</evidence>
<dbReference type="PANTHER" id="PTHR10352">
    <property type="entry name" value="EUKARYOTIC TRANSLATION INITIATION FACTOR 3 SUBUNIT G"/>
    <property type="match status" value="1"/>
</dbReference>
<proteinExistence type="predicted"/>
<keyword evidence="6" id="KW-1185">Reference proteome</keyword>
<dbReference type="Pfam" id="PF00076">
    <property type="entry name" value="RRM_1"/>
    <property type="match status" value="2"/>
</dbReference>
<gene>
    <name evidence="5" type="ORF">HPB48_011476</name>
</gene>
<dbReference type="EMBL" id="JABSTR010000001">
    <property type="protein sequence ID" value="KAH9360692.1"/>
    <property type="molecule type" value="Genomic_DNA"/>
</dbReference>
<dbReference type="OrthoDB" id="266020at2759"/>
<dbReference type="Proteomes" id="UP000821853">
    <property type="component" value="Chromosome 1"/>
</dbReference>